<keyword evidence="3" id="KW-1000">Mitochondrion outer membrane</keyword>
<evidence type="ECO:0000256" key="1">
    <source>
        <dbReference type="ARBA" id="ARBA00004294"/>
    </source>
</evidence>
<evidence type="ECO:0000256" key="3">
    <source>
        <dbReference type="ARBA" id="ARBA00022787"/>
    </source>
</evidence>
<dbReference type="InterPro" id="IPR017410">
    <property type="entry name" value="Metaxin1/3"/>
</dbReference>
<feature type="non-terminal residue" evidence="9">
    <location>
        <position position="1"/>
    </location>
</feature>
<evidence type="ECO:0000259" key="7">
    <source>
        <dbReference type="Pfam" id="PF17171"/>
    </source>
</evidence>
<evidence type="ECO:0000256" key="5">
    <source>
        <dbReference type="ARBA" id="ARBA00023136"/>
    </source>
</evidence>
<dbReference type="CDD" id="cd03193">
    <property type="entry name" value="GST_C_Metaxin"/>
    <property type="match status" value="1"/>
</dbReference>
<evidence type="ECO:0000313" key="9">
    <source>
        <dbReference type="EMBL" id="JAT61687.1"/>
    </source>
</evidence>
<dbReference type="InterPro" id="IPR033468">
    <property type="entry name" value="Metaxin_GST"/>
</dbReference>
<accession>A0A1D1Z450</accession>
<organism evidence="9">
    <name type="scientific">Anthurium amnicola</name>
    <dbReference type="NCBI Taxonomy" id="1678845"/>
    <lineage>
        <taxon>Eukaryota</taxon>
        <taxon>Viridiplantae</taxon>
        <taxon>Streptophyta</taxon>
        <taxon>Embryophyta</taxon>
        <taxon>Tracheophyta</taxon>
        <taxon>Spermatophyta</taxon>
        <taxon>Magnoliopsida</taxon>
        <taxon>Liliopsida</taxon>
        <taxon>Araceae</taxon>
        <taxon>Pothoideae</taxon>
        <taxon>Potheae</taxon>
        <taxon>Anthurium</taxon>
    </lineage>
</organism>
<protein>
    <submittedName>
        <fullName evidence="9">Metaxin-2</fullName>
    </submittedName>
</protein>
<comment type="similarity">
    <text evidence="2">Belongs to the metaxin family.</text>
</comment>
<dbReference type="GO" id="GO:0001401">
    <property type="term" value="C:SAM complex"/>
    <property type="evidence" value="ECO:0007669"/>
    <property type="project" value="InterPro"/>
</dbReference>
<dbReference type="InterPro" id="IPR012336">
    <property type="entry name" value="Thioredoxin-like_fold"/>
</dbReference>
<evidence type="ECO:0000256" key="6">
    <source>
        <dbReference type="SAM" id="MobiDB-lite"/>
    </source>
</evidence>
<dbReference type="Pfam" id="PF17172">
    <property type="entry name" value="GST_N_4"/>
    <property type="match status" value="1"/>
</dbReference>
<evidence type="ECO:0000256" key="4">
    <source>
        <dbReference type="ARBA" id="ARBA00023128"/>
    </source>
</evidence>
<reference evidence="9" key="1">
    <citation type="submission" date="2015-07" db="EMBL/GenBank/DDBJ databases">
        <title>Transcriptome Assembly of Anthurium amnicola.</title>
        <authorList>
            <person name="Suzuki J."/>
        </authorList>
    </citation>
    <scope>NUCLEOTIDE SEQUENCE</scope>
</reference>
<dbReference type="SUPFAM" id="SSF47616">
    <property type="entry name" value="GST C-terminal domain-like"/>
    <property type="match status" value="1"/>
</dbReference>
<evidence type="ECO:0000259" key="8">
    <source>
        <dbReference type="Pfam" id="PF17172"/>
    </source>
</evidence>
<dbReference type="GO" id="GO:0006626">
    <property type="term" value="P:protein targeting to mitochondrion"/>
    <property type="evidence" value="ECO:0007669"/>
    <property type="project" value="TreeGrafter"/>
</dbReference>
<dbReference type="EMBL" id="GDJX01006249">
    <property type="protein sequence ID" value="JAT61687.1"/>
    <property type="molecule type" value="Transcribed_RNA"/>
</dbReference>
<dbReference type="InterPro" id="IPR036282">
    <property type="entry name" value="Glutathione-S-Trfase_C_sf"/>
</dbReference>
<dbReference type="InterPro" id="IPR050931">
    <property type="entry name" value="Mito_Protein_Transport_Metaxin"/>
</dbReference>
<dbReference type="AlphaFoldDB" id="A0A1D1Z450"/>
<keyword evidence="5" id="KW-0472">Membrane</keyword>
<name>A0A1D1Z450_9ARAE</name>
<feature type="domain" description="Thioredoxin-like fold" evidence="8">
    <location>
        <begin position="50"/>
        <end position="146"/>
    </location>
</feature>
<feature type="region of interest" description="Disordered" evidence="6">
    <location>
        <begin position="279"/>
        <end position="309"/>
    </location>
</feature>
<sequence length="357" mass="40267">LQNPSPLPSSRQFPFDLRRGMAGEAKRGEGGPRLVLVARKGGFGLPTACPSCLPVYLYLRFANAAFHLQFDLKNPDSDHIPFVELGDFVAYNNEKGGVIDGLKEDGIVDLDSKLSTQSFPDWLSMKVMVSSWLDNAALYEFWVDSDGRAADAIYFSDLPWPLRKVLHWNQSRAVKNILGITKANAAEREDEMHRKAKAAYEALSLRLGDQMFFFENRPTSLDAVFLGHALFVLNVLPETSTLRNLLSKHDNLVNYAENLKKEFLEAGSSSFSIPGFPFEPSTSSTPGRASHWTWSSKPKRKAKRERTEEERTFKRRAKYFLVTQLVSVILFLTLLGPTSSHEELEMDDGDDDVSYEY</sequence>
<dbReference type="PANTHER" id="PTHR12289:SF41">
    <property type="entry name" value="FAILED AXON CONNECTIONS-RELATED"/>
    <property type="match status" value="1"/>
</dbReference>
<keyword evidence="4" id="KW-0496">Mitochondrion</keyword>
<dbReference type="Pfam" id="PF17171">
    <property type="entry name" value="GST_C_6"/>
    <property type="match status" value="1"/>
</dbReference>
<dbReference type="PANTHER" id="PTHR12289">
    <property type="entry name" value="METAXIN RELATED"/>
    <property type="match status" value="1"/>
</dbReference>
<comment type="subcellular location">
    <subcellularLocation>
        <location evidence="1">Mitochondrion outer membrane</location>
    </subcellularLocation>
</comment>
<dbReference type="PIRSF" id="PIRSF038150">
    <property type="entry name" value="Metaxin"/>
    <property type="match status" value="1"/>
</dbReference>
<evidence type="ECO:0000256" key="2">
    <source>
        <dbReference type="ARBA" id="ARBA00009170"/>
    </source>
</evidence>
<proteinExistence type="inferred from homology"/>
<feature type="domain" description="Metaxin glutathione S-transferase" evidence="7">
    <location>
        <begin position="196"/>
        <end position="258"/>
    </location>
</feature>
<dbReference type="GO" id="GO:0007005">
    <property type="term" value="P:mitochondrion organization"/>
    <property type="evidence" value="ECO:0007669"/>
    <property type="project" value="InterPro"/>
</dbReference>
<gene>
    <name evidence="9" type="primary">MTX2_2</name>
    <name evidence="9" type="ORF">g.47926</name>
</gene>
<feature type="compositionally biased region" description="Polar residues" evidence="6">
    <location>
        <begin position="282"/>
        <end position="296"/>
    </location>
</feature>